<dbReference type="SUPFAM" id="SSF54523">
    <property type="entry name" value="Pili subunits"/>
    <property type="match status" value="1"/>
</dbReference>
<accession>A0A518HR59</accession>
<dbReference type="OrthoDB" id="262547at2"/>
<keyword evidence="1" id="KW-0812">Transmembrane</keyword>
<organism evidence="2 3">
    <name type="scientific">Stieleria neptunia</name>
    <dbReference type="NCBI Taxonomy" id="2527979"/>
    <lineage>
        <taxon>Bacteria</taxon>
        <taxon>Pseudomonadati</taxon>
        <taxon>Planctomycetota</taxon>
        <taxon>Planctomycetia</taxon>
        <taxon>Pirellulales</taxon>
        <taxon>Pirellulaceae</taxon>
        <taxon>Stieleria</taxon>
    </lineage>
</organism>
<dbReference type="EMBL" id="CP037423">
    <property type="protein sequence ID" value="QDV43324.1"/>
    <property type="molecule type" value="Genomic_DNA"/>
</dbReference>
<keyword evidence="1" id="KW-1133">Transmembrane helix</keyword>
<dbReference type="Pfam" id="PF07963">
    <property type="entry name" value="N_methyl"/>
    <property type="match status" value="1"/>
</dbReference>
<sequence length="472" mass="50663">MTIKTEHLQRKAGGFTLVELLIAITIASALTAIALPTLKDSMRQTALSRSASLVKGAFINARSQAVRTGRPYGLVIERRRHDIGEGNPANLNYFSANYATRLYYVQSPMEYRGDVDNAVAYPIMHTTSPTPPTNSPLYPIQPKFFIPRSSSGLLYALASGVNSAAKRLIRPGVRFSVNGSGYVFVLETAVTEVSDNIAALAPVLAAGTDGTLLTFNCLTVAADNNMVAGNWRGASSEWEFPMALSLTQPYEFKFQVNPIRAPLAPVNLVGRTVVDLSISGPSTNPIAFNAQTIVDSSPTTQIPNVQSDRELNDVVVMFAADGRLNGVYYDVRDVQSGLIENFVLTRFDPSTTVSFNVGYVDGILENIDDAARYPQTVLGTDYQVTTNDPVLANPQPPQPLQPTKVPNFANPDCAWVSVQPLSGAISLGTVATQPPVAVLNTYYGLGANPTARGVVGARIHQSRRLTSGGAVQ</sequence>
<dbReference type="Gene3D" id="3.30.700.10">
    <property type="entry name" value="Glycoprotein, Type 4 Pilin"/>
    <property type="match status" value="1"/>
</dbReference>
<reference evidence="2 3" key="1">
    <citation type="submission" date="2019-03" db="EMBL/GenBank/DDBJ databases">
        <title>Deep-cultivation of Planctomycetes and their phenomic and genomic characterization uncovers novel biology.</title>
        <authorList>
            <person name="Wiegand S."/>
            <person name="Jogler M."/>
            <person name="Boedeker C."/>
            <person name="Pinto D."/>
            <person name="Vollmers J."/>
            <person name="Rivas-Marin E."/>
            <person name="Kohn T."/>
            <person name="Peeters S.H."/>
            <person name="Heuer A."/>
            <person name="Rast P."/>
            <person name="Oberbeckmann S."/>
            <person name="Bunk B."/>
            <person name="Jeske O."/>
            <person name="Meyerdierks A."/>
            <person name="Storesund J.E."/>
            <person name="Kallscheuer N."/>
            <person name="Luecker S."/>
            <person name="Lage O.M."/>
            <person name="Pohl T."/>
            <person name="Merkel B.J."/>
            <person name="Hornburger P."/>
            <person name="Mueller R.-W."/>
            <person name="Bruemmer F."/>
            <person name="Labrenz M."/>
            <person name="Spormann A.M."/>
            <person name="Op den Camp H."/>
            <person name="Overmann J."/>
            <person name="Amann R."/>
            <person name="Jetten M.S.M."/>
            <person name="Mascher T."/>
            <person name="Medema M.H."/>
            <person name="Devos D.P."/>
            <person name="Kaster A.-K."/>
            <person name="Ovreas L."/>
            <person name="Rohde M."/>
            <person name="Galperin M.Y."/>
            <person name="Jogler C."/>
        </authorList>
    </citation>
    <scope>NUCLEOTIDE SEQUENCE [LARGE SCALE GENOMIC DNA]</scope>
    <source>
        <strain evidence="2 3">Enr13</strain>
    </source>
</reference>
<name>A0A518HR59_9BACT</name>
<evidence type="ECO:0000313" key="3">
    <source>
        <dbReference type="Proteomes" id="UP000319004"/>
    </source>
</evidence>
<keyword evidence="3" id="KW-1185">Reference proteome</keyword>
<dbReference type="InterPro" id="IPR012902">
    <property type="entry name" value="N_methyl_site"/>
</dbReference>
<dbReference type="Proteomes" id="UP000319004">
    <property type="component" value="Chromosome"/>
</dbReference>
<dbReference type="NCBIfam" id="TIGR02532">
    <property type="entry name" value="IV_pilin_GFxxxE"/>
    <property type="match status" value="1"/>
</dbReference>
<dbReference type="InterPro" id="IPR045584">
    <property type="entry name" value="Pilin-like"/>
</dbReference>
<dbReference type="AlphaFoldDB" id="A0A518HR59"/>
<dbReference type="KEGG" id="snep:Enr13x_31790"/>
<protein>
    <submittedName>
        <fullName evidence="2">Uncharacterized protein</fullName>
    </submittedName>
</protein>
<gene>
    <name evidence="2" type="ORF">Enr13x_31790</name>
</gene>
<evidence type="ECO:0000256" key="1">
    <source>
        <dbReference type="SAM" id="Phobius"/>
    </source>
</evidence>
<evidence type="ECO:0000313" key="2">
    <source>
        <dbReference type="EMBL" id="QDV43324.1"/>
    </source>
</evidence>
<keyword evidence="1" id="KW-0472">Membrane</keyword>
<dbReference type="PROSITE" id="PS00409">
    <property type="entry name" value="PROKAR_NTER_METHYL"/>
    <property type="match status" value="1"/>
</dbReference>
<dbReference type="RefSeq" id="WP_145387392.1">
    <property type="nucleotide sequence ID" value="NZ_CP037423.1"/>
</dbReference>
<proteinExistence type="predicted"/>
<feature type="transmembrane region" description="Helical" evidence="1">
    <location>
        <begin position="12"/>
        <end position="35"/>
    </location>
</feature>